<gene>
    <name evidence="1" type="ORF">METH_16000</name>
</gene>
<organism evidence="1 2">
    <name type="scientific">Leisingera methylohalidivorans DSM 14336</name>
    <dbReference type="NCBI Taxonomy" id="999552"/>
    <lineage>
        <taxon>Bacteria</taxon>
        <taxon>Pseudomonadati</taxon>
        <taxon>Pseudomonadota</taxon>
        <taxon>Alphaproteobacteria</taxon>
        <taxon>Rhodobacterales</taxon>
        <taxon>Roseobacteraceae</taxon>
        <taxon>Leisingera</taxon>
    </lineage>
</organism>
<dbReference type="RefSeq" id="WP_024091392.1">
    <property type="nucleotide sequence ID" value="NC_023135.1"/>
</dbReference>
<reference evidence="1 2" key="1">
    <citation type="submission" date="2013-09" db="EMBL/GenBank/DDBJ databases">
        <authorList>
            <consortium name="DOE Joint Genome Institute"/>
            <person name="Klenk H.-P."/>
            <person name="Huntemann M."/>
            <person name="Han J."/>
            <person name="Chen A."/>
            <person name="Kyrpides N."/>
            <person name="Mavromatis K."/>
            <person name="Markowitz V."/>
            <person name="Palaniappan K."/>
            <person name="Ivanova N."/>
            <person name="Schaumberg A."/>
            <person name="Pati A."/>
            <person name="Liolios K."/>
            <person name="Nordberg H.P."/>
            <person name="Cantor M.N."/>
            <person name="Hua S.X."/>
            <person name="Woyke T."/>
        </authorList>
    </citation>
    <scope>NUCLEOTIDE SEQUENCE [LARGE SCALE GENOMIC DNA]</scope>
    <source>
        <strain evidence="1 2">DSM 14336</strain>
    </source>
</reference>
<dbReference type="SUPFAM" id="SSF109709">
    <property type="entry name" value="KorB DNA-binding domain-like"/>
    <property type="match status" value="1"/>
</dbReference>
<dbReference type="EMBL" id="CP006773">
    <property type="protein sequence ID" value="AHD01989.1"/>
    <property type="molecule type" value="Genomic_DNA"/>
</dbReference>
<evidence type="ECO:0008006" key="3">
    <source>
        <dbReference type="Google" id="ProtNLM"/>
    </source>
</evidence>
<name>V9VWC4_9RHOB</name>
<dbReference type="HOGENOM" id="CLU_132664_0_0_5"/>
<accession>V9VWC4</accession>
<sequence length="135" mass="15302">MIRAKPVPETVTVHVPFRLVKRGGRKEMQLPDGASSQRKIDNTLIKALARAFRWQRMLEAGEFTTISELAAHERIAASYLTRTMRLAQLAPDIVETILNGCQQVDLTLEALRKPLPSEWARQGSHLASLCRREDR</sequence>
<keyword evidence="2" id="KW-1185">Reference proteome</keyword>
<dbReference type="Proteomes" id="UP000018780">
    <property type="component" value="Chromosome"/>
</dbReference>
<dbReference type="KEGG" id="lmd:METH_16000"/>
<proteinExistence type="predicted"/>
<evidence type="ECO:0000313" key="2">
    <source>
        <dbReference type="Proteomes" id="UP000018780"/>
    </source>
</evidence>
<dbReference type="STRING" id="999552.METH_16000"/>
<dbReference type="AlphaFoldDB" id="V9VWC4"/>
<dbReference type="OrthoDB" id="1550462at2"/>
<evidence type="ECO:0000313" key="1">
    <source>
        <dbReference type="EMBL" id="AHD01989.1"/>
    </source>
</evidence>
<protein>
    <recommendedName>
        <fullName evidence="3">Bacteriophage-like protein</fullName>
    </recommendedName>
</protein>